<reference evidence="2" key="1">
    <citation type="submission" date="2014-08" db="EMBL/GenBank/DDBJ databases">
        <authorList>
            <person name="Sharma Rahul"/>
            <person name="Thines Marco"/>
        </authorList>
    </citation>
    <scope>NUCLEOTIDE SEQUENCE</scope>
</reference>
<name>A0A0F7SVD4_PHARH</name>
<organism evidence="2">
    <name type="scientific">Phaffia rhodozyma</name>
    <name type="common">Yeast</name>
    <name type="synonym">Xanthophyllomyces dendrorhous</name>
    <dbReference type="NCBI Taxonomy" id="264483"/>
    <lineage>
        <taxon>Eukaryota</taxon>
        <taxon>Fungi</taxon>
        <taxon>Dikarya</taxon>
        <taxon>Basidiomycota</taxon>
        <taxon>Agaricomycotina</taxon>
        <taxon>Tremellomycetes</taxon>
        <taxon>Cystofilobasidiales</taxon>
        <taxon>Mrakiaceae</taxon>
        <taxon>Phaffia</taxon>
    </lineage>
</organism>
<proteinExistence type="predicted"/>
<feature type="region of interest" description="Disordered" evidence="1">
    <location>
        <begin position="199"/>
        <end position="274"/>
    </location>
</feature>
<protein>
    <submittedName>
        <fullName evidence="2">Uncharacterized protein</fullName>
    </submittedName>
</protein>
<evidence type="ECO:0000256" key="1">
    <source>
        <dbReference type="SAM" id="MobiDB-lite"/>
    </source>
</evidence>
<dbReference type="EMBL" id="LN483166">
    <property type="protein sequence ID" value="CED84495.1"/>
    <property type="molecule type" value="Genomic_DNA"/>
</dbReference>
<feature type="compositionally biased region" description="Polar residues" evidence="1">
    <location>
        <begin position="260"/>
        <end position="274"/>
    </location>
</feature>
<feature type="region of interest" description="Disordered" evidence="1">
    <location>
        <begin position="72"/>
        <end position="186"/>
    </location>
</feature>
<dbReference type="AlphaFoldDB" id="A0A0F7SVD4"/>
<feature type="compositionally biased region" description="Basic and acidic residues" evidence="1">
    <location>
        <begin position="123"/>
        <end position="133"/>
    </location>
</feature>
<evidence type="ECO:0000313" key="2">
    <source>
        <dbReference type="EMBL" id="CED84495.1"/>
    </source>
</evidence>
<sequence length="274" mass="29134">MSAPQLFTPVNTFNMDDPRSWASEIAMMDWDTTQICFTKRNLINFLRNVGISVGTNFTEVNKLPKHATFGRLSVPPASTGPIPSSPSPTDMEVDLAKPNPAAFKSEEPTEPAVGSVFATSDMRPTRRVRDPPEGKQTFRFGDDDEVDASVHAPPRSQAVPPTPSHPHYTHDPASIKPAATPTPHSNMASAAITTTANIGSVSGSVDDPVNVGDSRGGWKPTRRVRHGPGGPSSMGAMLGGYDDTPASDPSSFRTGKKQSSRPGETGSSDTWGPL</sequence>
<accession>A0A0F7SVD4</accession>